<proteinExistence type="predicted"/>
<dbReference type="EMBL" id="GBXM01008247">
    <property type="protein sequence ID" value="JAI00331.1"/>
    <property type="molecule type" value="Transcribed_RNA"/>
</dbReference>
<name>A0A0E9XES5_ANGAN</name>
<sequence>MQQPLYTLPPDLHQLRQSLTTLLKHTQPPQPQIQHAHLLQPFLIGLDKRLVFNRPTS</sequence>
<dbReference type="AlphaFoldDB" id="A0A0E9XES5"/>
<reference evidence="1" key="1">
    <citation type="submission" date="2014-11" db="EMBL/GenBank/DDBJ databases">
        <authorList>
            <person name="Amaro Gonzalez C."/>
        </authorList>
    </citation>
    <scope>NUCLEOTIDE SEQUENCE</scope>
</reference>
<organism evidence="1">
    <name type="scientific">Anguilla anguilla</name>
    <name type="common">European freshwater eel</name>
    <name type="synonym">Muraena anguilla</name>
    <dbReference type="NCBI Taxonomy" id="7936"/>
    <lineage>
        <taxon>Eukaryota</taxon>
        <taxon>Metazoa</taxon>
        <taxon>Chordata</taxon>
        <taxon>Craniata</taxon>
        <taxon>Vertebrata</taxon>
        <taxon>Euteleostomi</taxon>
        <taxon>Actinopterygii</taxon>
        <taxon>Neopterygii</taxon>
        <taxon>Teleostei</taxon>
        <taxon>Anguilliformes</taxon>
        <taxon>Anguillidae</taxon>
        <taxon>Anguilla</taxon>
    </lineage>
</organism>
<accession>A0A0E9XES5</accession>
<protein>
    <submittedName>
        <fullName evidence="1">Uncharacterized protein</fullName>
    </submittedName>
</protein>
<evidence type="ECO:0000313" key="1">
    <source>
        <dbReference type="EMBL" id="JAI00331.1"/>
    </source>
</evidence>
<reference evidence="1" key="2">
    <citation type="journal article" date="2015" name="Fish Shellfish Immunol.">
        <title>Early steps in the European eel (Anguilla anguilla)-Vibrio vulnificus interaction in the gills: Role of the RtxA13 toxin.</title>
        <authorList>
            <person name="Callol A."/>
            <person name="Pajuelo D."/>
            <person name="Ebbesson L."/>
            <person name="Teles M."/>
            <person name="MacKenzie S."/>
            <person name="Amaro C."/>
        </authorList>
    </citation>
    <scope>NUCLEOTIDE SEQUENCE</scope>
</reference>